<evidence type="ECO:0000313" key="1">
    <source>
        <dbReference type="EMBL" id="KAK8847528.1"/>
    </source>
</evidence>
<proteinExistence type="predicted"/>
<gene>
    <name evidence="1" type="ORF">IAR55_005386</name>
</gene>
<protein>
    <submittedName>
        <fullName evidence="1">Uncharacterized protein</fullName>
    </submittedName>
</protein>
<dbReference type="GeneID" id="92182644"/>
<sequence length="194" mass="21779">MSSPSTIVIIFNGFPGVGKLTVAKETSKLLPGSKVFDNHLLIDAAAALFERDDLAYHPFRKALRSATFDSLISYPESRPRTIIFTECQSDDPDGTLVMTEYLTFVKAVDAKLISVILTCSERANEKRLISDERKEKGRRTKLTDVEVLRTMRDKVIYRFDASENALVRQFMIDTTDSEGVDVAQDIRTAVYGMT</sequence>
<dbReference type="InterPro" id="IPR027417">
    <property type="entry name" value="P-loop_NTPase"/>
</dbReference>
<comment type="caution">
    <text evidence="1">The sequence shown here is derived from an EMBL/GenBank/DDBJ whole genome shotgun (WGS) entry which is preliminary data.</text>
</comment>
<organism evidence="1 2">
    <name type="scientific">Kwoniella newhampshirensis</name>
    <dbReference type="NCBI Taxonomy" id="1651941"/>
    <lineage>
        <taxon>Eukaryota</taxon>
        <taxon>Fungi</taxon>
        <taxon>Dikarya</taxon>
        <taxon>Basidiomycota</taxon>
        <taxon>Agaricomycotina</taxon>
        <taxon>Tremellomycetes</taxon>
        <taxon>Tremellales</taxon>
        <taxon>Cryptococcaceae</taxon>
        <taxon>Kwoniella</taxon>
    </lineage>
</organism>
<keyword evidence="2" id="KW-1185">Reference proteome</keyword>
<dbReference type="RefSeq" id="XP_066801046.1">
    <property type="nucleotide sequence ID" value="XM_066948478.1"/>
</dbReference>
<dbReference type="Gene3D" id="3.40.50.300">
    <property type="entry name" value="P-loop containing nucleotide triphosphate hydrolases"/>
    <property type="match status" value="1"/>
</dbReference>
<dbReference type="EMBL" id="JBCAWK010000010">
    <property type="protein sequence ID" value="KAK8847528.1"/>
    <property type="molecule type" value="Genomic_DNA"/>
</dbReference>
<name>A0AAW0YTN9_9TREE</name>
<evidence type="ECO:0000313" key="2">
    <source>
        <dbReference type="Proteomes" id="UP001388673"/>
    </source>
</evidence>
<dbReference type="KEGG" id="kne:92182644"/>
<reference evidence="1 2" key="1">
    <citation type="journal article" date="2024" name="bioRxiv">
        <title>Comparative genomics of Cryptococcus and Kwoniella reveals pathogenesis evolution and contrasting karyotype dynamics via intercentromeric recombination or chromosome fusion.</title>
        <authorList>
            <person name="Coelho M.A."/>
            <person name="David-Palma M."/>
            <person name="Shea T."/>
            <person name="Bowers K."/>
            <person name="McGinley-Smith S."/>
            <person name="Mohammad A.W."/>
            <person name="Gnirke A."/>
            <person name="Yurkov A.M."/>
            <person name="Nowrousian M."/>
            <person name="Sun S."/>
            <person name="Cuomo C.A."/>
            <person name="Heitman J."/>
        </authorList>
    </citation>
    <scope>NUCLEOTIDE SEQUENCE [LARGE SCALE GENOMIC DNA]</scope>
    <source>
        <strain evidence="1 2">CBS 13917</strain>
    </source>
</reference>
<dbReference type="Proteomes" id="UP001388673">
    <property type="component" value="Unassembled WGS sequence"/>
</dbReference>
<accession>A0AAW0YTN9</accession>
<dbReference type="SUPFAM" id="SSF52540">
    <property type="entry name" value="P-loop containing nucleoside triphosphate hydrolases"/>
    <property type="match status" value="1"/>
</dbReference>
<dbReference type="AlphaFoldDB" id="A0AAW0YTN9"/>